<dbReference type="Pfam" id="PF22725">
    <property type="entry name" value="GFO_IDH_MocA_C3"/>
    <property type="match status" value="1"/>
</dbReference>
<dbReference type="InterPro" id="IPR055170">
    <property type="entry name" value="GFO_IDH_MocA-like_dom"/>
</dbReference>
<dbReference type="Pfam" id="PF01408">
    <property type="entry name" value="GFO_IDH_MocA"/>
    <property type="match status" value="1"/>
</dbReference>
<dbReference type="RefSeq" id="WP_129222061.1">
    <property type="nucleotide sequence ID" value="NZ_QYBC01000035.1"/>
</dbReference>
<dbReference type="InterPro" id="IPR000683">
    <property type="entry name" value="Gfo/Idh/MocA-like_OxRdtase_N"/>
</dbReference>
<reference evidence="3 4" key="2">
    <citation type="submission" date="2019-02" db="EMBL/GenBank/DDBJ databases">
        <title>'Lichenibacterium ramalinii' gen. nov. sp. nov., 'Lichenibacterium minor' gen. nov. sp. nov.</title>
        <authorList>
            <person name="Pankratov T."/>
        </authorList>
    </citation>
    <scope>NUCLEOTIDE SEQUENCE [LARGE SCALE GENOMIC DNA]</scope>
    <source>
        <strain evidence="3 4">RmlP001</strain>
    </source>
</reference>
<accession>A0A4Q2R786</accession>
<evidence type="ECO:0000259" key="2">
    <source>
        <dbReference type="Pfam" id="PF22725"/>
    </source>
</evidence>
<feature type="domain" description="Gfo/Idh/MocA-like oxidoreductase N-terminal" evidence="1">
    <location>
        <begin position="6"/>
        <end position="122"/>
    </location>
</feature>
<organism evidence="3 4">
    <name type="scientific">Lichenibacterium ramalinae</name>
    <dbReference type="NCBI Taxonomy" id="2316527"/>
    <lineage>
        <taxon>Bacteria</taxon>
        <taxon>Pseudomonadati</taxon>
        <taxon>Pseudomonadota</taxon>
        <taxon>Alphaproteobacteria</taxon>
        <taxon>Hyphomicrobiales</taxon>
        <taxon>Lichenihabitantaceae</taxon>
        <taxon>Lichenibacterium</taxon>
    </lineage>
</organism>
<evidence type="ECO:0000313" key="3">
    <source>
        <dbReference type="EMBL" id="RYB01549.1"/>
    </source>
</evidence>
<dbReference type="SUPFAM" id="SSF55347">
    <property type="entry name" value="Glyceraldehyde-3-phosphate dehydrogenase-like, C-terminal domain"/>
    <property type="match status" value="1"/>
</dbReference>
<comment type="caution">
    <text evidence="3">The sequence shown here is derived from an EMBL/GenBank/DDBJ whole genome shotgun (WGS) entry which is preliminary data.</text>
</comment>
<keyword evidence="4" id="KW-1185">Reference proteome</keyword>
<protein>
    <submittedName>
        <fullName evidence="3">Gfo/Idh/MocA family oxidoreductase</fullName>
    </submittedName>
</protein>
<dbReference type="EMBL" id="QYBC01000035">
    <property type="protein sequence ID" value="RYB01549.1"/>
    <property type="molecule type" value="Genomic_DNA"/>
</dbReference>
<dbReference type="Gene3D" id="3.30.360.10">
    <property type="entry name" value="Dihydrodipicolinate Reductase, domain 2"/>
    <property type="match status" value="1"/>
</dbReference>
<dbReference type="OrthoDB" id="9792935at2"/>
<dbReference type="AlphaFoldDB" id="A0A4Q2R786"/>
<dbReference type="GO" id="GO:0000166">
    <property type="term" value="F:nucleotide binding"/>
    <property type="evidence" value="ECO:0007669"/>
    <property type="project" value="InterPro"/>
</dbReference>
<reference evidence="3 4" key="1">
    <citation type="submission" date="2018-09" db="EMBL/GenBank/DDBJ databases">
        <authorList>
            <person name="Grouzdev D.S."/>
            <person name="Krutkina M.S."/>
        </authorList>
    </citation>
    <scope>NUCLEOTIDE SEQUENCE [LARGE SCALE GENOMIC DNA]</scope>
    <source>
        <strain evidence="3 4">RmlP001</strain>
    </source>
</reference>
<gene>
    <name evidence="3" type="ORF">D3272_25485</name>
</gene>
<dbReference type="PANTHER" id="PTHR43708">
    <property type="entry name" value="CONSERVED EXPRESSED OXIDOREDUCTASE (EUROFUNG)"/>
    <property type="match status" value="1"/>
</dbReference>
<evidence type="ECO:0000259" key="1">
    <source>
        <dbReference type="Pfam" id="PF01408"/>
    </source>
</evidence>
<sequence>MAIKRGALVGCGFFSRNHLQAWRDLGDRCAIVAVCDLDPAKAEGAALEFGIPAHYASVEEMLDREALDFVDIATTAPSHRAIVEACARHGVGAIVQKPMAPTWKDATALVVAMEQAGRPLMVHENFRFQAPLLRAAECLASGMIGEPTWGRFSFRTGYDIYAGQPYLAEVERFVLLDLGIHVLDVARVLMGEADSVVCRSQSIRDGIRGEDMATVMLGHRGGATSIVDVSYASPQSPDPFPQTLLHVDGRKGSIQLERDFHLIVTTPAGTTSESVAPRASHWMSQQWCLIQDSVVTTQRHWLDCLDRGTEPATSGRDNLKTFALVEASYLAAASGRRESPATV</sequence>
<dbReference type="Gene3D" id="3.40.50.720">
    <property type="entry name" value="NAD(P)-binding Rossmann-like Domain"/>
    <property type="match status" value="1"/>
</dbReference>
<dbReference type="Proteomes" id="UP000289411">
    <property type="component" value="Unassembled WGS sequence"/>
</dbReference>
<feature type="domain" description="GFO/IDH/MocA-like oxidoreductase" evidence="2">
    <location>
        <begin position="133"/>
        <end position="254"/>
    </location>
</feature>
<dbReference type="InterPro" id="IPR036291">
    <property type="entry name" value="NAD(P)-bd_dom_sf"/>
</dbReference>
<proteinExistence type="predicted"/>
<evidence type="ECO:0000313" key="4">
    <source>
        <dbReference type="Proteomes" id="UP000289411"/>
    </source>
</evidence>
<dbReference type="InterPro" id="IPR051317">
    <property type="entry name" value="Gfo/Idh/MocA_oxidoreduct"/>
</dbReference>
<dbReference type="PANTHER" id="PTHR43708:SF8">
    <property type="entry name" value="OXIDOREDUCTASE"/>
    <property type="match status" value="1"/>
</dbReference>
<name>A0A4Q2R786_9HYPH</name>
<dbReference type="SUPFAM" id="SSF51735">
    <property type="entry name" value="NAD(P)-binding Rossmann-fold domains"/>
    <property type="match status" value="1"/>
</dbReference>